<proteinExistence type="predicted"/>
<dbReference type="RefSeq" id="XP_052132440.1">
    <property type="nucleotide sequence ID" value="XM_052276480.1"/>
</dbReference>
<name>A0A9C6XAV6_FRAOC</name>
<evidence type="ECO:0000313" key="4">
    <source>
        <dbReference type="RefSeq" id="XP_052132440.1"/>
    </source>
</evidence>
<gene>
    <name evidence="3 4" type="primary">LOC127752022</name>
</gene>
<protein>
    <submittedName>
        <fullName evidence="3 4">Uncharacterized protein LOC127752022</fullName>
    </submittedName>
</protein>
<dbReference type="Proteomes" id="UP000504606">
    <property type="component" value="Unplaced"/>
</dbReference>
<dbReference type="RefSeq" id="XP_052132439.1">
    <property type="nucleotide sequence ID" value="XM_052276479.1"/>
</dbReference>
<sequence length="136" mass="14999">MSWFRPGAPPCDSSPDAASPPAPRRCPRPVVQDLLSSPTPHSPALDDPDPWGCQACSSPGTLCPLCETWALEEVRAERAFSNLQDQEAEEERLDRQALETTFWQGRQSENAEAAEHDGHLNEEACESHHKAQLESP</sequence>
<feature type="region of interest" description="Disordered" evidence="1">
    <location>
        <begin position="1"/>
        <end position="51"/>
    </location>
</feature>
<dbReference type="AlphaFoldDB" id="A0A9C6XAV6"/>
<keyword evidence="2" id="KW-1185">Reference proteome</keyword>
<feature type="compositionally biased region" description="Basic and acidic residues" evidence="1">
    <location>
        <begin position="113"/>
        <end position="136"/>
    </location>
</feature>
<evidence type="ECO:0000313" key="2">
    <source>
        <dbReference type="Proteomes" id="UP000504606"/>
    </source>
</evidence>
<feature type="region of interest" description="Disordered" evidence="1">
    <location>
        <begin position="104"/>
        <end position="136"/>
    </location>
</feature>
<dbReference type="GeneID" id="127752022"/>
<evidence type="ECO:0000313" key="3">
    <source>
        <dbReference type="RefSeq" id="XP_052132439.1"/>
    </source>
</evidence>
<dbReference type="KEGG" id="foc:127752022"/>
<evidence type="ECO:0000256" key="1">
    <source>
        <dbReference type="SAM" id="MobiDB-lite"/>
    </source>
</evidence>
<organism evidence="2 4">
    <name type="scientific">Frankliniella occidentalis</name>
    <name type="common">Western flower thrips</name>
    <name type="synonym">Euthrips occidentalis</name>
    <dbReference type="NCBI Taxonomy" id="133901"/>
    <lineage>
        <taxon>Eukaryota</taxon>
        <taxon>Metazoa</taxon>
        <taxon>Ecdysozoa</taxon>
        <taxon>Arthropoda</taxon>
        <taxon>Hexapoda</taxon>
        <taxon>Insecta</taxon>
        <taxon>Pterygota</taxon>
        <taxon>Neoptera</taxon>
        <taxon>Paraneoptera</taxon>
        <taxon>Thysanoptera</taxon>
        <taxon>Terebrantia</taxon>
        <taxon>Thripoidea</taxon>
        <taxon>Thripidae</taxon>
        <taxon>Frankliniella</taxon>
    </lineage>
</organism>
<accession>A0A9C6XAV6</accession>
<reference evidence="3 4" key="1">
    <citation type="submission" date="2025-04" db="UniProtKB">
        <authorList>
            <consortium name="RefSeq"/>
        </authorList>
    </citation>
    <scope>IDENTIFICATION</scope>
    <source>
        <tissue evidence="3 4">Whole organism</tissue>
    </source>
</reference>